<dbReference type="KEGG" id="sog:RA178_13010"/>
<accession>A0AA50KB04</accession>
<evidence type="ECO:0000256" key="1">
    <source>
        <dbReference type="SAM" id="Phobius"/>
    </source>
</evidence>
<gene>
    <name evidence="2" type="ORF">RA178_13010</name>
</gene>
<keyword evidence="1" id="KW-0812">Transmembrane</keyword>
<organism evidence="2">
    <name type="scientific">Shewanella oncorhynchi</name>
    <dbReference type="NCBI Taxonomy" id="2726434"/>
    <lineage>
        <taxon>Bacteria</taxon>
        <taxon>Pseudomonadati</taxon>
        <taxon>Pseudomonadota</taxon>
        <taxon>Gammaproteobacteria</taxon>
        <taxon>Alteromonadales</taxon>
        <taxon>Shewanellaceae</taxon>
        <taxon>Shewanella</taxon>
    </lineage>
</organism>
<sequence length="170" mass="19046">MLRRIIYISIILAIGVLIGWLANAYVNGADIRKAYTSSTISGIVNDFEIIGSLDEQGLFTDKIKEQYNKKFNSTVFYLMFLKPNYTELTANPTQTLCRLVEYQSKYGIELNSETDKVVSDYLIQIEPVIRKEMASIQSFAGGSGCNIGGTPATSKVCRYDDPARCRKNET</sequence>
<dbReference type="AlphaFoldDB" id="A0AA50KB04"/>
<evidence type="ECO:0000313" key="2">
    <source>
        <dbReference type="EMBL" id="WMB71357.1"/>
    </source>
</evidence>
<proteinExistence type="predicted"/>
<protein>
    <submittedName>
        <fullName evidence="2">Uncharacterized protein</fullName>
    </submittedName>
</protein>
<reference evidence="2" key="1">
    <citation type="submission" date="2023-08" db="EMBL/GenBank/DDBJ databases">
        <title>Complete genome sequence of Shewanella oncorhynchi Z-P2, a siderophore putrebactin-producing bacterium.</title>
        <authorList>
            <person name="Zhang Y."/>
        </authorList>
    </citation>
    <scope>NUCLEOTIDE SEQUENCE</scope>
    <source>
        <strain evidence="2">Z-P2</strain>
    </source>
</reference>
<keyword evidence="1" id="KW-1133">Transmembrane helix</keyword>
<dbReference type="EMBL" id="CP132914">
    <property type="protein sequence ID" value="WMB71357.1"/>
    <property type="molecule type" value="Genomic_DNA"/>
</dbReference>
<dbReference type="Proteomes" id="UP001236800">
    <property type="component" value="Chromosome"/>
</dbReference>
<feature type="transmembrane region" description="Helical" evidence="1">
    <location>
        <begin position="6"/>
        <end position="26"/>
    </location>
</feature>
<dbReference type="RefSeq" id="WP_028760214.1">
    <property type="nucleotide sequence ID" value="NZ_CP132914.1"/>
</dbReference>
<name>A0AA50KB04_9GAMM</name>
<keyword evidence="1" id="KW-0472">Membrane</keyword>
<dbReference type="GeneID" id="301340119"/>